<gene>
    <name evidence="1" type="ORF">FOZ62_016167</name>
</gene>
<dbReference type="AlphaFoldDB" id="A0A7J6RDV6"/>
<organism evidence="1 2">
    <name type="scientific">Perkinsus olseni</name>
    <name type="common">Perkinsus atlanticus</name>
    <dbReference type="NCBI Taxonomy" id="32597"/>
    <lineage>
        <taxon>Eukaryota</taxon>
        <taxon>Sar</taxon>
        <taxon>Alveolata</taxon>
        <taxon>Perkinsozoa</taxon>
        <taxon>Perkinsea</taxon>
        <taxon>Perkinsida</taxon>
        <taxon>Perkinsidae</taxon>
        <taxon>Perkinsus</taxon>
    </lineage>
</organism>
<feature type="non-terminal residue" evidence="1">
    <location>
        <position position="1"/>
    </location>
</feature>
<dbReference type="Proteomes" id="UP000574390">
    <property type="component" value="Unassembled WGS sequence"/>
</dbReference>
<evidence type="ECO:0000313" key="1">
    <source>
        <dbReference type="EMBL" id="KAF4718795.1"/>
    </source>
</evidence>
<protein>
    <recommendedName>
        <fullName evidence="3">Calmodulin</fullName>
    </recommendedName>
</protein>
<evidence type="ECO:0000313" key="2">
    <source>
        <dbReference type="Proteomes" id="UP000574390"/>
    </source>
</evidence>
<dbReference type="InterPro" id="IPR018247">
    <property type="entry name" value="EF_Hand_1_Ca_BS"/>
</dbReference>
<evidence type="ECO:0008006" key="3">
    <source>
        <dbReference type="Google" id="ProtNLM"/>
    </source>
</evidence>
<sequence>VLDSSRLDPRAKECLWLLKTNTGKHHSLARQLAAADADGDGLLTVDELIEVLPARPKPVRSVVNNLSDVVSRAGSEYFARATCQCITYSSVVSKLKLD</sequence>
<dbReference type="EMBL" id="JABANM010022902">
    <property type="protein sequence ID" value="KAF4718795.1"/>
    <property type="molecule type" value="Genomic_DNA"/>
</dbReference>
<name>A0A7J6RDV6_PEROL</name>
<reference evidence="1 2" key="1">
    <citation type="submission" date="2020-04" db="EMBL/GenBank/DDBJ databases">
        <title>Perkinsus olseni comparative genomics.</title>
        <authorList>
            <person name="Bogema D.R."/>
        </authorList>
    </citation>
    <scope>NUCLEOTIDE SEQUENCE [LARGE SCALE GENOMIC DNA]</scope>
    <source>
        <strain evidence="1">ATCC PRA-205</strain>
    </source>
</reference>
<comment type="caution">
    <text evidence="1">The sequence shown here is derived from an EMBL/GenBank/DDBJ whole genome shotgun (WGS) entry which is preliminary data.</text>
</comment>
<dbReference type="PROSITE" id="PS00018">
    <property type="entry name" value="EF_HAND_1"/>
    <property type="match status" value="1"/>
</dbReference>
<proteinExistence type="predicted"/>
<accession>A0A7J6RDV6</accession>